<evidence type="ECO:0000313" key="2">
    <source>
        <dbReference type="Proteomes" id="UP000245880"/>
    </source>
</evidence>
<sequence length="360" mass="41845">MTQVLEKCIEQIESSQCVGHPHFVDGTFPAYRQNARLGYKRPDATLFFAAIICFSLQEMEPELPAELANRVKSLCARIRLSYPNFQNKDGLNTYNFWTTRPSHHFPNGRLFHRFRHFKIPDDVDDTAFVYMTTPRTAQDYSWLQQKLSQHANGTKQFIQNTFSDCRELPAYSTWFGDKMYIEFDACALSNLLYCLLRAGVVPDRHATASLEYLRTIIETDRYITDPFHCAHHYPKTSLIVYHISRLIGRFHPEVLRPVQEKLIQDTHRLVAQAKHPLERVVLSIALLRLGECPPELPASFYQKEAFGDFSFFIAGLLTAYENPALYRLAPFPLFHMNWVCEAHGWALLAEYEFLKQRAKK</sequence>
<protein>
    <submittedName>
        <fullName evidence="1">Uncharacterized protein</fullName>
    </submittedName>
</protein>
<proteinExistence type="predicted"/>
<reference evidence="1 2" key="1">
    <citation type="submission" date="2018-03" db="EMBL/GenBank/DDBJ databases">
        <title>Genomic Encyclopedia of Archaeal and Bacterial Type Strains, Phase II (KMG-II): from individual species to whole genera.</title>
        <authorList>
            <person name="Goeker M."/>
        </authorList>
    </citation>
    <scope>NUCLEOTIDE SEQUENCE [LARGE SCALE GENOMIC DNA]</scope>
    <source>
        <strain evidence="1 2">DSM 100346</strain>
    </source>
</reference>
<accession>A0A316AJ13</accession>
<dbReference type="Proteomes" id="UP000245880">
    <property type="component" value="Unassembled WGS sequence"/>
</dbReference>
<dbReference type="EMBL" id="QGDT01000008">
    <property type="protein sequence ID" value="PWJ57229.1"/>
    <property type="molecule type" value="Genomic_DNA"/>
</dbReference>
<dbReference type="AlphaFoldDB" id="A0A316AJ13"/>
<comment type="caution">
    <text evidence="1">The sequence shown here is derived from an EMBL/GenBank/DDBJ whole genome shotgun (WGS) entry which is preliminary data.</text>
</comment>
<organism evidence="1 2">
    <name type="scientific">Dyadobacter jejuensis</name>
    <dbReference type="NCBI Taxonomy" id="1082580"/>
    <lineage>
        <taxon>Bacteria</taxon>
        <taxon>Pseudomonadati</taxon>
        <taxon>Bacteroidota</taxon>
        <taxon>Cytophagia</taxon>
        <taxon>Cytophagales</taxon>
        <taxon>Spirosomataceae</taxon>
        <taxon>Dyadobacter</taxon>
    </lineage>
</organism>
<keyword evidence="2" id="KW-1185">Reference proteome</keyword>
<dbReference type="OrthoDB" id="1116847at2"/>
<dbReference type="RefSeq" id="WP_109675566.1">
    <property type="nucleotide sequence ID" value="NZ_QGDT01000008.1"/>
</dbReference>
<gene>
    <name evidence="1" type="ORF">CLV98_108149</name>
</gene>
<evidence type="ECO:0000313" key="1">
    <source>
        <dbReference type="EMBL" id="PWJ57229.1"/>
    </source>
</evidence>
<name>A0A316AJ13_9BACT</name>